<comment type="caution">
    <text evidence="4">The sequence shown here is derived from an EMBL/GenBank/DDBJ whole genome shotgun (WGS) entry which is preliminary data.</text>
</comment>
<dbReference type="GO" id="GO:0006508">
    <property type="term" value="P:proteolysis"/>
    <property type="evidence" value="ECO:0007669"/>
    <property type="project" value="UniProtKB-KW"/>
</dbReference>
<dbReference type="InterPro" id="IPR050247">
    <property type="entry name" value="Met_Aminopeptidase_Type2"/>
</dbReference>
<dbReference type="Proteomes" id="UP000653305">
    <property type="component" value="Unassembled WGS sequence"/>
</dbReference>
<keyword evidence="1 4" id="KW-0031">Aminopeptidase</keyword>
<dbReference type="AlphaFoldDB" id="A0A830BZI7"/>
<dbReference type="OrthoDB" id="1708365at2759"/>
<evidence type="ECO:0000313" key="5">
    <source>
        <dbReference type="Proteomes" id="UP000653305"/>
    </source>
</evidence>
<gene>
    <name evidence="4" type="ORF">PHJA_001185700</name>
</gene>
<keyword evidence="5" id="KW-1185">Reference proteome</keyword>
<dbReference type="PANTHER" id="PTHR45777:SF2">
    <property type="entry name" value="METHIONINE AMINOPEPTIDASE 2"/>
    <property type="match status" value="1"/>
</dbReference>
<reference evidence="4" key="1">
    <citation type="submission" date="2020-07" db="EMBL/GenBank/DDBJ databases">
        <title>Ethylene signaling mediates host invasion by parasitic plants.</title>
        <authorList>
            <person name="Yoshida S."/>
        </authorList>
    </citation>
    <scope>NUCLEOTIDE SEQUENCE</scope>
    <source>
        <strain evidence="4">Okayama</strain>
    </source>
</reference>
<organism evidence="4 5">
    <name type="scientific">Phtheirospermum japonicum</name>
    <dbReference type="NCBI Taxonomy" id="374723"/>
    <lineage>
        <taxon>Eukaryota</taxon>
        <taxon>Viridiplantae</taxon>
        <taxon>Streptophyta</taxon>
        <taxon>Embryophyta</taxon>
        <taxon>Tracheophyta</taxon>
        <taxon>Spermatophyta</taxon>
        <taxon>Magnoliopsida</taxon>
        <taxon>eudicotyledons</taxon>
        <taxon>Gunneridae</taxon>
        <taxon>Pentapetalae</taxon>
        <taxon>asterids</taxon>
        <taxon>lamiids</taxon>
        <taxon>Lamiales</taxon>
        <taxon>Orobanchaceae</taxon>
        <taxon>Orobanchaceae incertae sedis</taxon>
        <taxon>Phtheirospermum</taxon>
    </lineage>
</organism>
<proteinExistence type="predicted"/>
<dbReference type="PANTHER" id="PTHR45777">
    <property type="entry name" value="METHIONINE AMINOPEPTIDASE 2"/>
    <property type="match status" value="1"/>
</dbReference>
<dbReference type="EMBL" id="BMAC01000217">
    <property type="protein sequence ID" value="GFP90418.1"/>
    <property type="molecule type" value="Genomic_DNA"/>
</dbReference>
<accession>A0A830BZI7</accession>
<dbReference type="GO" id="GO:0008235">
    <property type="term" value="F:metalloexopeptidase activity"/>
    <property type="evidence" value="ECO:0007669"/>
    <property type="project" value="TreeGrafter"/>
</dbReference>
<evidence type="ECO:0000313" key="4">
    <source>
        <dbReference type="EMBL" id="GFP90418.1"/>
    </source>
</evidence>
<dbReference type="GO" id="GO:0004177">
    <property type="term" value="F:aminopeptidase activity"/>
    <property type="evidence" value="ECO:0007669"/>
    <property type="project" value="UniProtKB-KW"/>
</dbReference>
<dbReference type="InterPro" id="IPR036005">
    <property type="entry name" value="Creatinase/aminopeptidase-like"/>
</dbReference>
<dbReference type="GO" id="GO:0005737">
    <property type="term" value="C:cytoplasm"/>
    <property type="evidence" value="ECO:0007669"/>
    <property type="project" value="TreeGrafter"/>
</dbReference>
<keyword evidence="2" id="KW-0645">Protease</keyword>
<protein>
    <submittedName>
        <fullName evidence="4">Methionine aminopeptidase 2b</fullName>
    </submittedName>
</protein>
<sequence length="277" mass="31903">MLDRELATRLIYSIPVQRAYITNRKDLFQFFVGYTLKCDGEVFDSSACLMCLYFDELSVPQLMMINCKRAIPLFIQHRDIISLSDVVSQLTAKNKCDYWKSLRIKKKKKPFQQTDPPSIHVVELFCIWRVPKGVAAHWNPSTGDKTVLQYDDVMKLDFGTLIDVRLPKLDPQGLDLLSAPARRSRRCLGALGAEFPRRFFCPIFKNRGRFEGAQRLGGRLARFLEQCQSVTVVDLISCLDFVYDLSISFLQKMFYMNPQGRVTACDALKCPYYHGLQ</sequence>
<evidence type="ECO:0000256" key="1">
    <source>
        <dbReference type="ARBA" id="ARBA00022438"/>
    </source>
</evidence>
<name>A0A830BZI7_9LAMI</name>
<evidence type="ECO:0000256" key="3">
    <source>
        <dbReference type="ARBA" id="ARBA00022801"/>
    </source>
</evidence>
<keyword evidence="3" id="KW-0378">Hydrolase</keyword>
<dbReference type="Gene3D" id="3.90.230.10">
    <property type="entry name" value="Creatinase/methionine aminopeptidase superfamily"/>
    <property type="match status" value="1"/>
</dbReference>
<evidence type="ECO:0000256" key="2">
    <source>
        <dbReference type="ARBA" id="ARBA00022670"/>
    </source>
</evidence>